<gene>
    <name evidence="2" type="ORF">Pan44_47490</name>
</gene>
<sequence>MTTGTQRWLIVSVSLFVVSIGGWSLRPASRASFVGKWTVATIDEAGGTEPMVSLKQTLILRPDGSGDLYDYKDRHVHSLTWNVRDNEFQERWSPRIGRNRRASTSRFGITHTIESIARDTITLTGGYAVTTLTRIPQ</sequence>
<evidence type="ECO:0000313" key="2">
    <source>
        <dbReference type="EMBL" id="QDT56692.1"/>
    </source>
</evidence>
<dbReference type="RefSeq" id="WP_145034135.1">
    <property type="nucleotide sequence ID" value="NZ_CP036271.1"/>
</dbReference>
<dbReference type="KEGG" id="ccos:Pan44_47490"/>
<dbReference type="InParanoid" id="A0A517SKP1"/>
<dbReference type="Proteomes" id="UP000315700">
    <property type="component" value="Chromosome"/>
</dbReference>
<keyword evidence="1" id="KW-0472">Membrane</keyword>
<dbReference type="EMBL" id="CP036271">
    <property type="protein sequence ID" value="QDT56692.1"/>
    <property type="molecule type" value="Genomic_DNA"/>
</dbReference>
<accession>A0A517SKP1</accession>
<organism evidence="2 3">
    <name type="scientific">Caulifigura coniformis</name>
    <dbReference type="NCBI Taxonomy" id="2527983"/>
    <lineage>
        <taxon>Bacteria</taxon>
        <taxon>Pseudomonadati</taxon>
        <taxon>Planctomycetota</taxon>
        <taxon>Planctomycetia</taxon>
        <taxon>Planctomycetales</taxon>
        <taxon>Planctomycetaceae</taxon>
        <taxon>Caulifigura</taxon>
    </lineage>
</organism>
<dbReference type="AlphaFoldDB" id="A0A517SKP1"/>
<evidence type="ECO:0000256" key="1">
    <source>
        <dbReference type="SAM" id="Phobius"/>
    </source>
</evidence>
<evidence type="ECO:0000313" key="3">
    <source>
        <dbReference type="Proteomes" id="UP000315700"/>
    </source>
</evidence>
<feature type="transmembrane region" description="Helical" evidence="1">
    <location>
        <begin position="6"/>
        <end position="25"/>
    </location>
</feature>
<proteinExistence type="predicted"/>
<reference evidence="2 3" key="1">
    <citation type="submission" date="2019-02" db="EMBL/GenBank/DDBJ databases">
        <title>Deep-cultivation of Planctomycetes and their phenomic and genomic characterization uncovers novel biology.</title>
        <authorList>
            <person name="Wiegand S."/>
            <person name="Jogler M."/>
            <person name="Boedeker C."/>
            <person name="Pinto D."/>
            <person name="Vollmers J."/>
            <person name="Rivas-Marin E."/>
            <person name="Kohn T."/>
            <person name="Peeters S.H."/>
            <person name="Heuer A."/>
            <person name="Rast P."/>
            <person name="Oberbeckmann S."/>
            <person name="Bunk B."/>
            <person name="Jeske O."/>
            <person name="Meyerdierks A."/>
            <person name="Storesund J.E."/>
            <person name="Kallscheuer N."/>
            <person name="Luecker S."/>
            <person name="Lage O.M."/>
            <person name="Pohl T."/>
            <person name="Merkel B.J."/>
            <person name="Hornburger P."/>
            <person name="Mueller R.-W."/>
            <person name="Bruemmer F."/>
            <person name="Labrenz M."/>
            <person name="Spormann A.M."/>
            <person name="Op den Camp H."/>
            <person name="Overmann J."/>
            <person name="Amann R."/>
            <person name="Jetten M.S.M."/>
            <person name="Mascher T."/>
            <person name="Medema M.H."/>
            <person name="Devos D.P."/>
            <person name="Kaster A.-K."/>
            <person name="Ovreas L."/>
            <person name="Rohde M."/>
            <person name="Galperin M.Y."/>
            <person name="Jogler C."/>
        </authorList>
    </citation>
    <scope>NUCLEOTIDE SEQUENCE [LARGE SCALE GENOMIC DNA]</scope>
    <source>
        <strain evidence="2 3">Pan44</strain>
    </source>
</reference>
<keyword evidence="3" id="KW-1185">Reference proteome</keyword>
<keyword evidence="1" id="KW-0812">Transmembrane</keyword>
<name>A0A517SKP1_9PLAN</name>
<protein>
    <submittedName>
        <fullName evidence="2">Uncharacterized protein</fullName>
    </submittedName>
</protein>
<keyword evidence="1" id="KW-1133">Transmembrane helix</keyword>